<gene>
    <name evidence="2" type="ORF">EPI10_000467</name>
</gene>
<evidence type="ECO:0000313" key="3">
    <source>
        <dbReference type="Proteomes" id="UP000325315"/>
    </source>
</evidence>
<evidence type="ECO:0000259" key="1">
    <source>
        <dbReference type="Pfam" id="PF03732"/>
    </source>
</evidence>
<name>A0A5B6V8A1_9ROSI</name>
<organism evidence="2 3">
    <name type="scientific">Gossypium australe</name>
    <dbReference type="NCBI Taxonomy" id="47621"/>
    <lineage>
        <taxon>Eukaryota</taxon>
        <taxon>Viridiplantae</taxon>
        <taxon>Streptophyta</taxon>
        <taxon>Embryophyta</taxon>
        <taxon>Tracheophyta</taxon>
        <taxon>Spermatophyta</taxon>
        <taxon>Magnoliopsida</taxon>
        <taxon>eudicotyledons</taxon>
        <taxon>Gunneridae</taxon>
        <taxon>Pentapetalae</taxon>
        <taxon>rosids</taxon>
        <taxon>malvids</taxon>
        <taxon>Malvales</taxon>
        <taxon>Malvaceae</taxon>
        <taxon>Malvoideae</taxon>
        <taxon>Gossypium</taxon>
    </lineage>
</organism>
<proteinExistence type="predicted"/>
<dbReference type="PANTHER" id="PTHR33223">
    <property type="entry name" value="CCHC-TYPE DOMAIN-CONTAINING PROTEIN"/>
    <property type="match status" value="1"/>
</dbReference>
<keyword evidence="3" id="KW-1185">Reference proteome</keyword>
<dbReference type="PANTHER" id="PTHR33223:SF11">
    <property type="entry name" value="ELEMENT PROTEIN, PUTATIVE-RELATED"/>
    <property type="match status" value="1"/>
</dbReference>
<reference evidence="3" key="1">
    <citation type="journal article" date="2019" name="Plant Biotechnol. J.">
        <title>Genome sequencing of the Australian wild diploid species Gossypium australe highlights disease resistance and delayed gland morphogenesis.</title>
        <authorList>
            <person name="Cai Y."/>
            <person name="Cai X."/>
            <person name="Wang Q."/>
            <person name="Wang P."/>
            <person name="Zhang Y."/>
            <person name="Cai C."/>
            <person name="Xu Y."/>
            <person name="Wang K."/>
            <person name="Zhou Z."/>
            <person name="Wang C."/>
            <person name="Geng S."/>
            <person name="Li B."/>
            <person name="Dong Q."/>
            <person name="Hou Y."/>
            <person name="Wang H."/>
            <person name="Ai P."/>
            <person name="Liu Z."/>
            <person name="Yi F."/>
            <person name="Sun M."/>
            <person name="An G."/>
            <person name="Cheng J."/>
            <person name="Zhang Y."/>
            <person name="Shi Q."/>
            <person name="Xie Y."/>
            <person name="Shi X."/>
            <person name="Chang Y."/>
            <person name="Huang F."/>
            <person name="Chen Y."/>
            <person name="Hong S."/>
            <person name="Mi L."/>
            <person name="Sun Q."/>
            <person name="Zhang L."/>
            <person name="Zhou B."/>
            <person name="Peng R."/>
            <person name="Zhang X."/>
            <person name="Liu F."/>
        </authorList>
    </citation>
    <scope>NUCLEOTIDE SEQUENCE [LARGE SCALE GENOMIC DNA]</scope>
    <source>
        <strain evidence="3">cv. PA1801</strain>
    </source>
</reference>
<dbReference type="EMBL" id="SMMG02000007">
    <property type="protein sequence ID" value="KAA3465273.1"/>
    <property type="molecule type" value="Genomic_DNA"/>
</dbReference>
<dbReference type="AlphaFoldDB" id="A0A5B6V8A1"/>
<dbReference type="Proteomes" id="UP000325315">
    <property type="component" value="Unassembled WGS sequence"/>
</dbReference>
<protein>
    <submittedName>
        <fullName evidence="2">Oligopeptide transporter 4-like</fullName>
    </submittedName>
</protein>
<dbReference type="OrthoDB" id="1298831at2759"/>
<dbReference type="Pfam" id="PF03732">
    <property type="entry name" value="Retrotrans_gag"/>
    <property type="match status" value="1"/>
</dbReference>
<evidence type="ECO:0000313" key="2">
    <source>
        <dbReference type="EMBL" id="KAA3465273.1"/>
    </source>
</evidence>
<sequence>MDQRTLHEYTLPTLDVVRGSIEGPMIDANNFEIKTATIQMIQNTLQFKGNMIIPCVFGHFRSPYETMQLIELGSITTWNDLAKKIIYKTFLNRQTIQLRREITNFKQFEGESFYEACERFKIMLRKCPYHGHIKSSLGGASNEYLMFHT</sequence>
<dbReference type="InterPro" id="IPR005162">
    <property type="entry name" value="Retrotrans_gag_dom"/>
</dbReference>
<accession>A0A5B6V8A1</accession>
<feature type="domain" description="Retrotransposon gag" evidence="1">
    <location>
        <begin position="73"/>
        <end position="130"/>
    </location>
</feature>
<comment type="caution">
    <text evidence="2">The sequence shown here is derived from an EMBL/GenBank/DDBJ whole genome shotgun (WGS) entry which is preliminary data.</text>
</comment>